<dbReference type="Proteomes" id="UP000320475">
    <property type="component" value="Unassembled WGS sequence"/>
</dbReference>
<accession>A0A507CZU2</accession>
<dbReference type="VEuPathDB" id="FungiDB:SeMB42_g06623"/>
<gene>
    <name evidence="1" type="ORF">SeLEV6574_g04362</name>
</gene>
<sequence>MNVGAMYANSDIPDVGKAKHKKVFSRRHKGGITRIQCRTEAEEEAFKLGYGVQAVYWLLDGHQNWITLDYSAFALVTQHHLII</sequence>
<name>A0A507CZU2_9FUNG</name>
<comment type="caution">
    <text evidence="1">The sequence shown here is derived from an EMBL/GenBank/DDBJ whole genome shotgun (WGS) entry which is preliminary data.</text>
</comment>
<protein>
    <submittedName>
        <fullName evidence="1">Uncharacterized protein</fullName>
    </submittedName>
</protein>
<evidence type="ECO:0000313" key="1">
    <source>
        <dbReference type="EMBL" id="TPX44666.1"/>
    </source>
</evidence>
<reference evidence="1 2" key="1">
    <citation type="journal article" date="2019" name="Sci. Rep.">
        <title>Comparative genomics of chytrid fungi reveal insights into the obligate biotrophic and pathogenic lifestyle of Synchytrium endobioticum.</title>
        <authorList>
            <person name="van de Vossenberg B.T.L.H."/>
            <person name="Warris S."/>
            <person name="Nguyen H.D.T."/>
            <person name="van Gent-Pelzer M.P.E."/>
            <person name="Joly D.L."/>
            <person name="van de Geest H.C."/>
            <person name="Bonants P.J.M."/>
            <person name="Smith D.S."/>
            <person name="Levesque C.A."/>
            <person name="van der Lee T.A.J."/>
        </authorList>
    </citation>
    <scope>NUCLEOTIDE SEQUENCE [LARGE SCALE GENOMIC DNA]</scope>
    <source>
        <strain evidence="1 2">LEV6574</strain>
    </source>
</reference>
<evidence type="ECO:0000313" key="2">
    <source>
        <dbReference type="Proteomes" id="UP000320475"/>
    </source>
</evidence>
<proteinExistence type="predicted"/>
<organism evidence="1 2">
    <name type="scientific">Synchytrium endobioticum</name>
    <dbReference type="NCBI Taxonomy" id="286115"/>
    <lineage>
        <taxon>Eukaryota</taxon>
        <taxon>Fungi</taxon>
        <taxon>Fungi incertae sedis</taxon>
        <taxon>Chytridiomycota</taxon>
        <taxon>Chytridiomycota incertae sedis</taxon>
        <taxon>Chytridiomycetes</taxon>
        <taxon>Synchytriales</taxon>
        <taxon>Synchytriaceae</taxon>
        <taxon>Synchytrium</taxon>
    </lineage>
</organism>
<dbReference type="AlphaFoldDB" id="A0A507CZU2"/>
<dbReference type="EMBL" id="QEAM01000172">
    <property type="protein sequence ID" value="TPX44666.1"/>
    <property type="molecule type" value="Genomic_DNA"/>
</dbReference>